<feature type="domain" description="MGS-like" evidence="9">
    <location>
        <begin position="1"/>
        <end position="144"/>
    </location>
</feature>
<dbReference type="EC" id="2.1.2.3" evidence="8"/>
<organism evidence="10 11">
    <name type="scientific">Sulfobacillus harzensis</name>
    <dbReference type="NCBI Taxonomy" id="2729629"/>
    <lineage>
        <taxon>Bacteria</taxon>
        <taxon>Bacillati</taxon>
        <taxon>Bacillota</taxon>
        <taxon>Clostridia</taxon>
        <taxon>Eubacteriales</taxon>
        <taxon>Clostridiales Family XVII. Incertae Sedis</taxon>
        <taxon>Sulfobacillus</taxon>
    </lineage>
</organism>
<evidence type="ECO:0000256" key="5">
    <source>
        <dbReference type="ARBA" id="ARBA00022755"/>
    </source>
</evidence>
<evidence type="ECO:0000313" key="11">
    <source>
        <dbReference type="Proteomes" id="UP000533476"/>
    </source>
</evidence>
<name>A0A7Y0Q352_9FIRM</name>
<dbReference type="UniPathway" id="UPA00074">
    <property type="reaction ID" value="UER00133"/>
</dbReference>
<dbReference type="Gene3D" id="3.40.50.1380">
    <property type="entry name" value="Methylglyoxal synthase-like domain"/>
    <property type="match status" value="1"/>
</dbReference>
<dbReference type="Proteomes" id="UP000533476">
    <property type="component" value="Unassembled WGS sequence"/>
</dbReference>
<dbReference type="SUPFAM" id="SSF52335">
    <property type="entry name" value="Methylglyoxal synthase-like"/>
    <property type="match status" value="1"/>
</dbReference>
<dbReference type="InterPro" id="IPR011607">
    <property type="entry name" value="MGS-like_dom"/>
</dbReference>
<evidence type="ECO:0000256" key="3">
    <source>
        <dbReference type="ARBA" id="ARBA00007667"/>
    </source>
</evidence>
<dbReference type="Pfam" id="PF02142">
    <property type="entry name" value="MGS"/>
    <property type="match status" value="1"/>
</dbReference>
<protein>
    <recommendedName>
        <fullName evidence="8">Bifunctional purine biosynthesis protein PurH</fullName>
    </recommendedName>
    <domain>
        <recommendedName>
            <fullName evidence="8">Phosphoribosylaminoimidazolecarboxamide formyltransferase</fullName>
            <ecNumber evidence="8">2.1.2.3</ecNumber>
        </recommendedName>
        <alternativeName>
            <fullName evidence="8">AICAR transformylase</fullName>
        </alternativeName>
    </domain>
    <domain>
        <recommendedName>
            <fullName evidence="8">IMP cyclohydrolase</fullName>
            <ecNumber evidence="8">3.5.4.10</ecNumber>
        </recommendedName>
        <alternativeName>
            <fullName evidence="8">ATIC</fullName>
        </alternativeName>
        <alternativeName>
            <fullName evidence="8">IMP synthase</fullName>
        </alternativeName>
        <alternativeName>
            <fullName evidence="8">Inosinicase</fullName>
        </alternativeName>
    </domain>
</protein>
<dbReference type="GO" id="GO:0003937">
    <property type="term" value="F:IMP cyclohydrolase activity"/>
    <property type="evidence" value="ECO:0007669"/>
    <property type="project" value="UniProtKB-UniRule"/>
</dbReference>
<keyword evidence="7 8" id="KW-0511">Multifunctional enzyme</keyword>
<dbReference type="InterPro" id="IPR036914">
    <property type="entry name" value="MGS-like_dom_sf"/>
</dbReference>
<keyword evidence="5 8" id="KW-0658">Purine biosynthesis</keyword>
<dbReference type="HAMAP" id="MF_00139">
    <property type="entry name" value="PurH"/>
    <property type="match status" value="1"/>
</dbReference>
<dbReference type="Pfam" id="PF01808">
    <property type="entry name" value="AICARFT_IMPCHas"/>
    <property type="match status" value="1"/>
</dbReference>
<dbReference type="GO" id="GO:0004643">
    <property type="term" value="F:phosphoribosylaminoimidazolecarboxamide formyltransferase activity"/>
    <property type="evidence" value="ECO:0007669"/>
    <property type="project" value="UniProtKB-UniRule"/>
</dbReference>
<dbReference type="FunFam" id="3.40.50.1380:FF:000001">
    <property type="entry name" value="Bifunctional purine biosynthesis protein PurH"/>
    <property type="match status" value="1"/>
</dbReference>
<dbReference type="SUPFAM" id="SSF53927">
    <property type="entry name" value="Cytidine deaminase-like"/>
    <property type="match status" value="1"/>
</dbReference>
<comment type="catalytic activity">
    <reaction evidence="8">
        <text>IMP + H2O = 5-formamido-1-(5-phospho-D-ribosyl)imidazole-4-carboxamide</text>
        <dbReference type="Rhea" id="RHEA:18445"/>
        <dbReference type="ChEBI" id="CHEBI:15377"/>
        <dbReference type="ChEBI" id="CHEBI:58053"/>
        <dbReference type="ChEBI" id="CHEBI:58467"/>
        <dbReference type="EC" id="3.5.4.10"/>
    </reaction>
</comment>
<dbReference type="Gene3D" id="3.40.140.20">
    <property type="match status" value="2"/>
</dbReference>
<comment type="domain">
    <text evidence="8">The IMP cyclohydrolase activity resides in the N-terminal region.</text>
</comment>
<dbReference type="EMBL" id="JABBVZ010000026">
    <property type="protein sequence ID" value="NMP22606.1"/>
    <property type="molecule type" value="Genomic_DNA"/>
</dbReference>
<sequence length="500" mass="53699">MDSWALLSVSDKTGLVELARHLRDEQGLKLLATASTARHLMDNGFEVATVESLTGFGEILDGRVKTLHPLIYGGLLASSKLDHQAQRETMGAPDIRVVVVNLYPFERRWQEGLTGAELIEEIDIGGVSLIRAAAKNNERVAVLVDPGQYEPYMDGLHDEAARRRLAVEAFRHVAYYDAIIAEALSEPGEQPDLLALAGRRQGTLRYGENPHQTGAFYAFAPRVGFADAQLLQGKALSFNNYADADTAVKLARDLSGPAAVVVKHQTPSSTAFGETILDAYQRAHDADPVSIFGGVVAVNRPVDRALAAKLTEIFLEVVVAPAVEPDAAAILAKKKNLRVLVMSFEPHPSLDFKGILGGVLVQPADAIQKPLGAWRHVAGPAADLEALSRDLDLAWKTVARVKSNAIVVVKDGVTLGIGGGQTNRIDAARQALDRAGDKARGAIVASDGFFPFGDVLKLCGERGVAVVVEPGGSLRDQESIDEANEAGITLIMTDERHFRH</sequence>
<reference evidence="10 11" key="1">
    <citation type="submission" date="2020-04" db="EMBL/GenBank/DDBJ databases">
        <authorList>
            <person name="Zhang R."/>
            <person name="Schippers A."/>
        </authorList>
    </citation>
    <scope>NUCLEOTIDE SEQUENCE [LARGE SCALE GENOMIC DNA]</scope>
    <source>
        <strain evidence="10 11">DSM 109850</strain>
    </source>
</reference>
<comment type="pathway">
    <text evidence="1 8">Purine metabolism; IMP biosynthesis via de novo pathway; IMP from 5-formamido-1-(5-phospho-D-ribosyl)imidazole-4-carboxamide: step 1/1.</text>
</comment>
<evidence type="ECO:0000259" key="9">
    <source>
        <dbReference type="PROSITE" id="PS51855"/>
    </source>
</evidence>
<dbReference type="EC" id="3.5.4.10" evidence="8"/>
<dbReference type="GO" id="GO:0006189">
    <property type="term" value="P:'de novo' IMP biosynthetic process"/>
    <property type="evidence" value="ECO:0007669"/>
    <property type="project" value="UniProtKB-UniRule"/>
</dbReference>
<dbReference type="NCBIfam" id="NF002049">
    <property type="entry name" value="PRK00881.1"/>
    <property type="match status" value="1"/>
</dbReference>
<evidence type="ECO:0000256" key="2">
    <source>
        <dbReference type="ARBA" id="ARBA00004954"/>
    </source>
</evidence>
<evidence type="ECO:0000256" key="7">
    <source>
        <dbReference type="ARBA" id="ARBA00023268"/>
    </source>
</evidence>
<dbReference type="GO" id="GO:0005829">
    <property type="term" value="C:cytosol"/>
    <property type="evidence" value="ECO:0007669"/>
    <property type="project" value="TreeGrafter"/>
</dbReference>
<dbReference type="InterPro" id="IPR002695">
    <property type="entry name" value="PurH-like"/>
</dbReference>
<dbReference type="PROSITE" id="PS51855">
    <property type="entry name" value="MGS"/>
    <property type="match status" value="1"/>
</dbReference>
<proteinExistence type="inferred from homology"/>
<gene>
    <name evidence="8 10" type="primary">purH</name>
    <name evidence="10" type="ORF">HIJ39_09610</name>
</gene>
<comment type="similarity">
    <text evidence="3 8">Belongs to the PurH family.</text>
</comment>
<evidence type="ECO:0000313" key="10">
    <source>
        <dbReference type="EMBL" id="NMP22606.1"/>
    </source>
</evidence>
<evidence type="ECO:0000256" key="1">
    <source>
        <dbReference type="ARBA" id="ARBA00004844"/>
    </source>
</evidence>
<comment type="pathway">
    <text evidence="2 8">Purine metabolism; IMP biosynthesis via de novo pathway; 5-formamido-1-(5-phospho-D-ribosyl)imidazole-4-carboxamide from 5-amino-1-(5-phospho-D-ribosyl)imidazole-4-carboxamide (10-formyl THF route): step 1/1.</text>
</comment>
<dbReference type="CDD" id="cd01421">
    <property type="entry name" value="IMPCH"/>
    <property type="match status" value="1"/>
</dbReference>
<dbReference type="InterPro" id="IPR024051">
    <property type="entry name" value="AICAR_Tfase_dup_dom_sf"/>
</dbReference>
<dbReference type="RefSeq" id="WP_169099076.1">
    <property type="nucleotide sequence ID" value="NZ_JABBVZ010000026.1"/>
</dbReference>
<keyword evidence="11" id="KW-1185">Reference proteome</keyword>
<dbReference type="AlphaFoldDB" id="A0A7Y0Q352"/>
<evidence type="ECO:0000256" key="8">
    <source>
        <dbReference type="HAMAP-Rule" id="MF_00139"/>
    </source>
</evidence>
<dbReference type="PANTHER" id="PTHR11692">
    <property type="entry name" value="BIFUNCTIONAL PURINE BIOSYNTHESIS PROTEIN PURH"/>
    <property type="match status" value="1"/>
</dbReference>
<dbReference type="PIRSF" id="PIRSF000414">
    <property type="entry name" value="AICARFT_IMPCHas"/>
    <property type="match status" value="1"/>
</dbReference>
<evidence type="ECO:0000256" key="4">
    <source>
        <dbReference type="ARBA" id="ARBA00022679"/>
    </source>
</evidence>
<dbReference type="InterPro" id="IPR016193">
    <property type="entry name" value="Cytidine_deaminase-like"/>
</dbReference>
<evidence type="ECO:0000256" key="6">
    <source>
        <dbReference type="ARBA" id="ARBA00022801"/>
    </source>
</evidence>
<keyword evidence="6 8" id="KW-0378">Hydrolase</keyword>
<accession>A0A7Y0Q352</accession>
<keyword evidence="4 8" id="KW-0808">Transferase</keyword>
<dbReference type="PANTHER" id="PTHR11692:SF0">
    <property type="entry name" value="BIFUNCTIONAL PURINE BIOSYNTHESIS PROTEIN ATIC"/>
    <property type="match status" value="1"/>
</dbReference>
<comment type="caution">
    <text evidence="10">The sequence shown here is derived from an EMBL/GenBank/DDBJ whole genome shotgun (WGS) entry which is preliminary data.</text>
</comment>
<comment type="catalytic activity">
    <reaction evidence="8">
        <text>(6R)-10-formyltetrahydrofolate + 5-amino-1-(5-phospho-beta-D-ribosyl)imidazole-4-carboxamide = 5-formamido-1-(5-phospho-D-ribosyl)imidazole-4-carboxamide + (6S)-5,6,7,8-tetrahydrofolate</text>
        <dbReference type="Rhea" id="RHEA:22192"/>
        <dbReference type="ChEBI" id="CHEBI:57453"/>
        <dbReference type="ChEBI" id="CHEBI:58467"/>
        <dbReference type="ChEBI" id="CHEBI:58475"/>
        <dbReference type="ChEBI" id="CHEBI:195366"/>
        <dbReference type="EC" id="2.1.2.3"/>
    </reaction>
</comment>
<dbReference type="SMART" id="SM00851">
    <property type="entry name" value="MGS"/>
    <property type="match status" value="1"/>
</dbReference>
<dbReference type="SMART" id="SM00798">
    <property type="entry name" value="AICARFT_IMPCHas"/>
    <property type="match status" value="1"/>
</dbReference>